<dbReference type="AlphaFoldDB" id="S6BMY2"/>
<organism evidence="4">
    <name type="scientific">Babesia bovis</name>
    <dbReference type="NCBI Taxonomy" id="5865"/>
    <lineage>
        <taxon>Eukaryota</taxon>
        <taxon>Sar</taxon>
        <taxon>Alveolata</taxon>
        <taxon>Apicomplexa</taxon>
        <taxon>Aconoidasida</taxon>
        <taxon>Piroplasmida</taxon>
        <taxon>Babesiidae</taxon>
        <taxon>Babesia</taxon>
    </lineage>
</organism>
<dbReference type="VEuPathDB" id="PiroplasmaDB:BBOV_I002770"/>
<feature type="region of interest" description="Disordered" evidence="2">
    <location>
        <begin position="56"/>
        <end position="94"/>
    </location>
</feature>
<dbReference type="GO" id="GO:0008270">
    <property type="term" value="F:zinc ion binding"/>
    <property type="evidence" value="ECO:0007669"/>
    <property type="project" value="UniProtKB-KW"/>
</dbReference>
<dbReference type="PANTHER" id="PTHR46242:SF1">
    <property type="entry name" value="ZINC FINGER CCHC DOMAIN-CONTAINING PROTEIN 9"/>
    <property type="match status" value="1"/>
</dbReference>
<feature type="domain" description="CCHC-type" evidence="3">
    <location>
        <begin position="151"/>
        <end position="166"/>
    </location>
</feature>
<dbReference type="Gene3D" id="4.10.60.10">
    <property type="entry name" value="Zinc finger, CCHC-type"/>
    <property type="match status" value="2"/>
</dbReference>
<keyword evidence="1" id="KW-0862">Zinc</keyword>
<feature type="compositionally biased region" description="Basic residues" evidence="2">
    <location>
        <begin position="68"/>
        <end position="79"/>
    </location>
</feature>
<evidence type="ECO:0000259" key="3">
    <source>
        <dbReference type="PROSITE" id="PS50158"/>
    </source>
</evidence>
<evidence type="ECO:0000256" key="2">
    <source>
        <dbReference type="SAM" id="MobiDB-lite"/>
    </source>
</evidence>
<dbReference type="PANTHER" id="PTHR46242">
    <property type="entry name" value="ZINC FINGER CCHC DOMAIN-CONTAINING PROTEIN 9 ZCCHC9"/>
    <property type="match status" value="1"/>
</dbReference>
<dbReference type="GO" id="GO:0003676">
    <property type="term" value="F:nucleic acid binding"/>
    <property type="evidence" value="ECO:0007669"/>
    <property type="project" value="InterPro"/>
</dbReference>
<dbReference type="Pfam" id="PF00098">
    <property type="entry name" value="zf-CCHC"/>
    <property type="match status" value="3"/>
</dbReference>
<protein>
    <submittedName>
        <fullName evidence="4">Zinc knuckle domain containing protein</fullName>
    </submittedName>
</protein>
<dbReference type="InterPro" id="IPR042246">
    <property type="entry name" value="ZCCHC9"/>
</dbReference>
<dbReference type="EMBL" id="AK441638">
    <property type="protein sequence ID" value="BAN65432.1"/>
    <property type="molecule type" value="mRNA"/>
</dbReference>
<dbReference type="InterPro" id="IPR036875">
    <property type="entry name" value="Znf_CCHC_sf"/>
</dbReference>
<accession>S6BMY2</accession>
<dbReference type="PROSITE" id="PS50158">
    <property type="entry name" value="ZF_CCHC"/>
    <property type="match status" value="3"/>
</dbReference>
<reference evidence="4" key="1">
    <citation type="journal article" date="2014" name="BMC Genomics">
        <title>The Babesia bovis gene and promoter model: an update from full-length EST analysis.</title>
        <authorList>
            <person name="Yamagishi J."/>
            <person name="Wakaguri H."/>
            <person name="Yokoyama N."/>
            <person name="Yamashita R."/>
            <person name="Suzuki Y."/>
            <person name="Xuan X."/>
            <person name="Igarashi I."/>
        </authorList>
    </citation>
    <scope>NUCLEOTIDE SEQUENCE</scope>
    <source>
        <strain evidence="4">Texas</strain>
    </source>
</reference>
<evidence type="ECO:0000256" key="1">
    <source>
        <dbReference type="PROSITE-ProRule" id="PRU00047"/>
    </source>
</evidence>
<keyword evidence="1" id="KW-0479">Metal-binding</keyword>
<name>S6BMY2_BABBO</name>
<dbReference type="InterPro" id="IPR001878">
    <property type="entry name" value="Znf_CCHC"/>
</dbReference>
<feature type="domain" description="CCHC-type" evidence="3">
    <location>
        <begin position="104"/>
        <end position="117"/>
    </location>
</feature>
<sequence>MRSRYNRTLAGCWSSEQIEESLRSRQAELDGDLPKTATRIRYLKRKITKLQKALNDGTPVGGNILPQKPKKPLTRRIKNRQNTDTSSDKTDESFKKPKRVRKTCFKCRKRGHTLRECSAAEVGICFRCGSTDHILRDCQDPDNGTLPFTSCFICKKSGHIASQCPDNDKGIYPNGGCCFFCGSVTHLKAMCPERRKSTSR</sequence>
<dbReference type="SUPFAM" id="SSF57756">
    <property type="entry name" value="Retrovirus zinc finger-like domains"/>
    <property type="match status" value="2"/>
</dbReference>
<dbReference type="SMART" id="SM00343">
    <property type="entry name" value="ZnF_C2HC"/>
    <property type="match status" value="4"/>
</dbReference>
<dbReference type="GO" id="GO:0005730">
    <property type="term" value="C:nucleolus"/>
    <property type="evidence" value="ECO:0007669"/>
    <property type="project" value="TreeGrafter"/>
</dbReference>
<keyword evidence="1" id="KW-0863">Zinc-finger</keyword>
<gene>
    <name evidence="4" type="primary">BBOV_I002770</name>
</gene>
<evidence type="ECO:0000313" key="4">
    <source>
        <dbReference type="EMBL" id="BAN65432.1"/>
    </source>
</evidence>
<feature type="domain" description="CCHC-type" evidence="3">
    <location>
        <begin position="125"/>
        <end position="140"/>
    </location>
</feature>
<proteinExistence type="evidence at transcript level"/>